<dbReference type="InterPro" id="IPR009003">
    <property type="entry name" value="Peptidase_S1_PA"/>
</dbReference>
<dbReference type="OrthoDB" id="5565075at2759"/>
<keyword evidence="4 7" id="KW-0720">Serine protease</keyword>
<dbReference type="InterPro" id="IPR043504">
    <property type="entry name" value="Peptidase_S1_PA_chymotrypsin"/>
</dbReference>
<gene>
    <name evidence="10" type="ORF">Bhyg_04054</name>
</gene>
<dbReference type="InterPro" id="IPR018114">
    <property type="entry name" value="TRYPSIN_HIS"/>
</dbReference>
<evidence type="ECO:0000256" key="8">
    <source>
        <dbReference type="SAM" id="SignalP"/>
    </source>
</evidence>
<keyword evidence="3 7" id="KW-0378">Hydrolase</keyword>
<evidence type="ECO:0000256" key="4">
    <source>
        <dbReference type="ARBA" id="ARBA00022825"/>
    </source>
</evidence>
<dbReference type="InterPro" id="IPR001254">
    <property type="entry name" value="Trypsin_dom"/>
</dbReference>
<evidence type="ECO:0000256" key="2">
    <source>
        <dbReference type="ARBA" id="ARBA00022757"/>
    </source>
</evidence>
<evidence type="ECO:0000313" key="10">
    <source>
        <dbReference type="EMBL" id="KAJ6648822.1"/>
    </source>
</evidence>
<keyword evidence="5" id="KW-1015">Disulfide bond</keyword>
<dbReference type="SMART" id="SM00020">
    <property type="entry name" value="Tryp_SPc"/>
    <property type="match status" value="1"/>
</dbReference>
<keyword evidence="11" id="KW-1185">Reference proteome</keyword>
<dbReference type="SUPFAM" id="SSF50494">
    <property type="entry name" value="Trypsin-like serine proteases"/>
    <property type="match status" value="1"/>
</dbReference>
<feature type="domain" description="Peptidase S1" evidence="9">
    <location>
        <begin position="26"/>
        <end position="269"/>
    </location>
</feature>
<comment type="caution">
    <text evidence="10">The sequence shown here is derived from an EMBL/GenBank/DDBJ whole genome shotgun (WGS) entry which is preliminary data.</text>
</comment>
<feature type="chain" id="PRO_5040117304" evidence="8">
    <location>
        <begin position="22"/>
        <end position="321"/>
    </location>
</feature>
<dbReference type="AlphaFoldDB" id="A0A9Q0NFD0"/>
<organism evidence="10 11">
    <name type="scientific">Pseudolycoriella hygida</name>
    <dbReference type="NCBI Taxonomy" id="35572"/>
    <lineage>
        <taxon>Eukaryota</taxon>
        <taxon>Metazoa</taxon>
        <taxon>Ecdysozoa</taxon>
        <taxon>Arthropoda</taxon>
        <taxon>Hexapoda</taxon>
        <taxon>Insecta</taxon>
        <taxon>Pterygota</taxon>
        <taxon>Neoptera</taxon>
        <taxon>Endopterygota</taxon>
        <taxon>Diptera</taxon>
        <taxon>Nematocera</taxon>
        <taxon>Sciaroidea</taxon>
        <taxon>Sciaridae</taxon>
        <taxon>Pseudolycoriella</taxon>
    </lineage>
</organism>
<dbReference type="EMBL" id="WJQU01000001">
    <property type="protein sequence ID" value="KAJ6648822.1"/>
    <property type="molecule type" value="Genomic_DNA"/>
</dbReference>
<keyword evidence="2" id="KW-0222">Digestion</keyword>
<keyword evidence="8" id="KW-0732">Signal</keyword>
<evidence type="ECO:0000256" key="6">
    <source>
        <dbReference type="ARBA" id="ARBA00024195"/>
    </source>
</evidence>
<proteinExistence type="inferred from homology"/>
<dbReference type="PROSITE" id="PS00135">
    <property type="entry name" value="TRYPSIN_SER"/>
    <property type="match status" value="1"/>
</dbReference>
<dbReference type="Proteomes" id="UP001151699">
    <property type="component" value="Chromosome A"/>
</dbReference>
<dbReference type="PROSITE" id="PS50240">
    <property type="entry name" value="TRYPSIN_DOM"/>
    <property type="match status" value="1"/>
</dbReference>
<dbReference type="PANTHER" id="PTHR24276:SF91">
    <property type="entry name" value="AT26814P-RELATED"/>
    <property type="match status" value="1"/>
</dbReference>
<dbReference type="GO" id="GO:0007586">
    <property type="term" value="P:digestion"/>
    <property type="evidence" value="ECO:0007669"/>
    <property type="project" value="UniProtKB-KW"/>
</dbReference>
<dbReference type="InterPro" id="IPR033116">
    <property type="entry name" value="TRYPSIN_SER"/>
</dbReference>
<dbReference type="InterPro" id="IPR050430">
    <property type="entry name" value="Peptidase_S1"/>
</dbReference>
<evidence type="ECO:0000313" key="11">
    <source>
        <dbReference type="Proteomes" id="UP001151699"/>
    </source>
</evidence>
<name>A0A9Q0NFD0_9DIPT</name>
<dbReference type="PRINTS" id="PR00722">
    <property type="entry name" value="CHYMOTRYPSIN"/>
</dbReference>
<reference evidence="10" key="1">
    <citation type="submission" date="2022-07" db="EMBL/GenBank/DDBJ databases">
        <authorList>
            <person name="Trinca V."/>
            <person name="Uliana J.V.C."/>
            <person name="Torres T.T."/>
            <person name="Ward R.J."/>
            <person name="Monesi N."/>
        </authorList>
    </citation>
    <scope>NUCLEOTIDE SEQUENCE</scope>
    <source>
        <strain evidence="10">HSMRA1968</strain>
        <tissue evidence="10">Whole embryos</tissue>
    </source>
</reference>
<dbReference type="Pfam" id="PF00089">
    <property type="entry name" value="Trypsin"/>
    <property type="match status" value="1"/>
</dbReference>
<comment type="similarity">
    <text evidence="6">Belongs to the peptidase S1 family. CLIP subfamily.</text>
</comment>
<keyword evidence="1 7" id="KW-0645">Protease</keyword>
<dbReference type="PANTHER" id="PTHR24276">
    <property type="entry name" value="POLYSERASE-RELATED"/>
    <property type="match status" value="1"/>
</dbReference>
<evidence type="ECO:0000256" key="3">
    <source>
        <dbReference type="ARBA" id="ARBA00022801"/>
    </source>
</evidence>
<dbReference type="FunFam" id="2.40.10.10:FF:000068">
    <property type="entry name" value="transmembrane protease serine 2"/>
    <property type="match status" value="1"/>
</dbReference>
<dbReference type="Gene3D" id="2.40.10.10">
    <property type="entry name" value="Trypsin-like serine proteases"/>
    <property type="match status" value="1"/>
</dbReference>
<dbReference type="GO" id="GO:0006508">
    <property type="term" value="P:proteolysis"/>
    <property type="evidence" value="ECO:0007669"/>
    <property type="project" value="UniProtKB-KW"/>
</dbReference>
<feature type="signal peptide" evidence="8">
    <location>
        <begin position="1"/>
        <end position="21"/>
    </location>
</feature>
<dbReference type="PROSITE" id="PS00134">
    <property type="entry name" value="TRYPSIN_HIS"/>
    <property type="match status" value="1"/>
</dbReference>
<sequence>MNSKLFLISLSFTILCDLADSNNGRIYGGNEIDITEAPYIVSITIVIEELDNGTTIVHECGGSILRTNLILTAAHCNVDEEHRQHQYKAEQFYVSVGTNTKELTGGVTHTVKTVFTHPKFQNGDVYHDVGLLELDEDIELNDKAQLVELANREDRPEEGADFIITGYGKNPDAPHSQKLYQVHLNVITAKDCVAELEGGTVEDVDQHLICVQAPGKNQCQGDSGSPILDTSTNRQVGIVSHGASDCSSDSPSALTRVTDNLDYIEEIISKTSPSARSEVSQRGRPVYSFPDFSRDFSRMMDMLSWLTGKMIDFAKGLLTKK</sequence>
<protein>
    <submittedName>
        <fullName evidence="10">Trypsin 3A1</fullName>
    </submittedName>
</protein>
<dbReference type="GO" id="GO:0004252">
    <property type="term" value="F:serine-type endopeptidase activity"/>
    <property type="evidence" value="ECO:0007669"/>
    <property type="project" value="InterPro"/>
</dbReference>
<evidence type="ECO:0000256" key="1">
    <source>
        <dbReference type="ARBA" id="ARBA00022670"/>
    </source>
</evidence>
<dbReference type="CDD" id="cd00190">
    <property type="entry name" value="Tryp_SPc"/>
    <property type="match status" value="1"/>
</dbReference>
<evidence type="ECO:0000256" key="7">
    <source>
        <dbReference type="RuleBase" id="RU363034"/>
    </source>
</evidence>
<evidence type="ECO:0000259" key="9">
    <source>
        <dbReference type="PROSITE" id="PS50240"/>
    </source>
</evidence>
<accession>A0A9Q0NFD0</accession>
<dbReference type="InterPro" id="IPR001314">
    <property type="entry name" value="Peptidase_S1A"/>
</dbReference>
<evidence type="ECO:0000256" key="5">
    <source>
        <dbReference type="ARBA" id="ARBA00023157"/>
    </source>
</evidence>